<keyword evidence="3" id="KW-1185">Reference proteome</keyword>
<comment type="caution">
    <text evidence="2">The sequence shown here is derived from an EMBL/GenBank/DDBJ whole genome shotgun (WGS) entry which is preliminary data.</text>
</comment>
<proteinExistence type="predicted"/>
<evidence type="ECO:0000313" key="2">
    <source>
        <dbReference type="EMBL" id="GAB36801.1"/>
    </source>
</evidence>
<evidence type="ECO:0000313" key="3">
    <source>
        <dbReference type="Proteomes" id="UP000005038"/>
    </source>
</evidence>
<protein>
    <submittedName>
        <fullName evidence="2">Uncharacterized protein</fullName>
    </submittedName>
</protein>
<dbReference type="EMBL" id="BAFB01000239">
    <property type="protein sequence ID" value="GAB36801.1"/>
    <property type="molecule type" value="Genomic_DNA"/>
</dbReference>
<feature type="region of interest" description="Disordered" evidence="1">
    <location>
        <begin position="1"/>
        <end position="21"/>
    </location>
</feature>
<gene>
    <name evidence="2" type="ORF">GOOTI_239_00480</name>
</gene>
<dbReference type="AlphaFoldDB" id="H5TTJ3"/>
<dbReference type="RefSeq" id="WP_007240963.1">
    <property type="nucleotide sequence ID" value="NZ_BAFB01000239.1"/>
</dbReference>
<feature type="compositionally biased region" description="Basic residues" evidence="1">
    <location>
        <begin position="1"/>
        <end position="19"/>
    </location>
</feature>
<organism evidence="2 3">
    <name type="scientific">Gordonia otitidis (strain DSM 44809 / CCUG 52243 / JCM 12355 / NBRC 100426 / IFM 10032)</name>
    <dbReference type="NCBI Taxonomy" id="1108044"/>
    <lineage>
        <taxon>Bacteria</taxon>
        <taxon>Bacillati</taxon>
        <taxon>Actinomycetota</taxon>
        <taxon>Actinomycetes</taxon>
        <taxon>Mycobacteriales</taxon>
        <taxon>Gordoniaceae</taxon>
        <taxon>Gordonia</taxon>
    </lineage>
</organism>
<accession>H5TTJ3</accession>
<dbReference type="Proteomes" id="UP000005038">
    <property type="component" value="Unassembled WGS sequence"/>
</dbReference>
<evidence type="ECO:0000256" key="1">
    <source>
        <dbReference type="SAM" id="MobiDB-lite"/>
    </source>
</evidence>
<name>H5TTJ3_GORO1</name>
<sequence length="392" mass="44106">MARRSKPTRTRKKTRSRARRGYEDSVNFHALSATLPSFHDTATRLNAEVWAQIQKTLAKYADPQIASEIKVPYLGVATSVTQKFNASIRDPWQDGSSNAIFSEDMYVVADSVSLLFYIIESSLGAIGRSDLIRGGVAVRRSVSGFARANKFADPAPPLEVLSHIRSEQTSHPNDRTLPMAAVNEVIRRFDEPHFSRSKTNSIVGLVRFLVAGHELSHHLLGHLSDAIATPPNESRRFAESVVDDHLLGYSDMRVSRNREVQSDVLAAHLIWKCLQPTVRSADDRLETFSDLYYSTVVLMTCLEEISGAAPSFDPEDRHAHPPPLVRQEIIKHALTNMCGLRRDDVYRRAVTFESIQIIAFQNIARKARGEAYEPYVWLPMFDDPPLTKETHD</sequence>
<reference evidence="2" key="1">
    <citation type="submission" date="2012-02" db="EMBL/GenBank/DDBJ databases">
        <title>Whole genome shotgun sequence of Gordonia otitidis NBRC 100426.</title>
        <authorList>
            <person name="Yoshida I."/>
            <person name="Hosoyama A."/>
            <person name="Tsuchikane K."/>
            <person name="Katsumata H."/>
            <person name="Yamazaki S."/>
            <person name="Fujita N."/>
        </authorList>
    </citation>
    <scope>NUCLEOTIDE SEQUENCE [LARGE SCALE GENOMIC DNA]</scope>
    <source>
        <strain evidence="2">NBRC 100426</strain>
    </source>
</reference>